<gene>
    <name evidence="1" type="ORF">B0T26DRAFT_746383</name>
</gene>
<dbReference type="Proteomes" id="UP001172101">
    <property type="component" value="Unassembled WGS sequence"/>
</dbReference>
<dbReference type="GeneID" id="85327958"/>
<sequence length="134" mass="14283">MLGRTCTFWESLGHASLGTVPYVDGQARETTHTKTEVLRMLPPVYVLANRTFISGSAAGRAFISTTSGYVGLGLTASKPGDEIAFFFGGRAPYVIRRLASGKYKFIGPCIILGIMGGVALDGHPAKLVEDFVLV</sequence>
<dbReference type="EMBL" id="JAUIRO010000001">
    <property type="protein sequence ID" value="KAK0734484.1"/>
    <property type="molecule type" value="Genomic_DNA"/>
</dbReference>
<dbReference type="RefSeq" id="XP_060303361.1">
    <property type="nucleotide sequence ID" value="XM_060444688.1"/>
</dbReference>
<comment type="caution">
    <text evidence="1">The sequence shown here is derived from an EMBL/GenBank/DDBJ whole genome shotgun (WGS) entry which is preliminary data.</text>
</comment>
<accession>A0AA40BHS6</accession>
<dbReference type="Pfam" id="PF26639">
    <property type="entry name" value="Het-6_barrel"/>
    <property type="match status" value="1"/>
</dbReference>
<protein>
    <submittedName>
        <fullName evidence="1">Uncharacterized protein</fullName>
    </submittedName>
</protein>
<keyword evidence="2" id="KW-1185">Reference proteome</keyword>
<reference evidence="1" key="1">
    <citation type="submission" date="2023-06" db="EMBL/GenBank/DDBJ databases">
        <title>Genome-scale phylogeny and comparative genomics of the fungal order Sordariales.</title>
        <authorList>
            <consortium name="Lawrence Berkeley National Laboratory"/>
            <person name="Hensen N."/>
            <person name="Bonometti L."/>
            <person name="Westerberg I."/>
            <person name="Brannstrom I.O."/>
            <person name="Guillou S."/>
            <person name="Cros-Aarteil S."/>
            <person name="Calhoun S."/>
            <person name="Haridas S."/>
            <person name="Kuo A."/>
            <person name="Mondo S."/>
            <person name="Pangilinan J."/>
            <person name="Riley R."/>
            <person name="LaButti K."/>
            <person name="Andreopoulos B."/>
            <person name="Lipzen A."/>
            <person name="Chen C."/>
            <person name="Yanf M."/>
            <person name="Daum C."/>
            <person name="Ng V."/>
            <person name="Clum A."/>
            <person name="Steindorff A."/>
            <person name="Ohm R."/>
            <person name="Martin F."/>
            <person name="Silar P."/>
            <person name="Natvig D."/>
            <person name="Lalanne C."/>
            <person name="Gautier V."/>
            <person name="Ament-velasquez S.L."/>
            <person name="Kruys A."/>
            <person name="Hutchinson M.I."/>
            <person name="Powell A.J."/>
            <person name="Barry K."/>
            <person name="Miller A.N."/>
            <person name="Grigoriev I.V."/>
            <person name="Debuchy R."/>
            <person name="Gladieux P."/>
            <person name="Thoren M.H."/>
            <person name="Johannesson H."/>
        </authorList>
    </citation>
    <scope>NUCLEOTIDE SEQUENCE</scope>
    <source>
        <strain evidence="1">SMH2392-1A</strain>
    </source>
</reference>
<dbReference type="AlphaFoldDB" id="A0AA40BHS6"/>
<organism evidence="1 2">
    <name type="scientific">Lasiosphaeria miniovina</name>
    <dbReference type="NCBI Taxonomy" id="1954250"/>
    <lineage>
        <taxon>Eukaryota</taxon>
        <taxon>Fungi</taxon>
        <taxon>Dikarya</taxon>
        <taxon>Ascomycota</taxon>
        <taxon>Pezizomycotina</taxon>
        <taxon>Sordariomycetes</taxon>
        <taxon>Sordariomycetidae</taxon>
        <taxon>Sordariales</taxon>
        <taxon>Lasiosphaeriaceae</taxon>
        <taxon>Lasiosphaeria</taxon>
    </lineage>
</organism>
<evidence type="ECO:0000313" key="2">
    <source>
        <dbReference type="Proteomes" id="UP001172101"/>
    </source>
</evidence>
<proteinExistence type="predicted"/>
<evidence type="ECO:0000313" key="1">
    <source>
        <dbReference type="EMBL" id="KAK0734484.1"/>
    </source>
</evidence>
<name>A0AA40BHS6_9PEZI</name>